<protein>
    <submittedName>
        <fullName evidence="3">Lipopolysaccharide export system permease component LptC</fullName>
    </submittedName>
    <submittedName>
        <fullName evidence="2">Lipopolysaccharide export system protein LptC</fullName>
    </submittedName>
</protein>
<reference evidence="3 4" key="1">
    <citation type="submission" date="2015-09" db="EMBL/GenBank/DDBJ databases">
        <title>Identification and resolution of microdiversity through metagenomic sequencing of parallel consortia.</title>
        <authorList>
            <person name="Nelson W.C."/>
            <person name="Romine M.F."/>
            <person name="Lindemann S.R."/>
        </authorList>
    </citation>
    <scope>NUCLEOTIDE SEQUENCE [LARGE SCALE GENOMIC DNA]</scope>
    <source>
        <strain evidence="3">HL-91</strain>
    </source>
</reference>
<keyword evidence="1" id="KW-0472">Membrane</keyword>
<sequence>MTAPLRETLTRALRLGLPLSAVLLLMTVFLVSRAIDPSSAPGIADMDPADLTREPRIATARFAGVTRDGTALTISAGSVRSGTQTIEAGPLMLTFLDPEGVMRFPDSSSLRFDASRALLDQTEGVLTAQGPVMLENSDGYDLELGALTAQLDQTRLTGTDGINGTAPAGRIRADALELTRSGGPDGGYRLAFTGNVRLLYSPD</sequence>
<dbReference type="EMBL" id="LJSG01000002">
    <property type="protein sequence ID" value="KPP95722.1"/>
    <property type="molecule type" value="Genomic_DNA"/>
</dbReference>
<evidence type="ECO:0000313" key="3">
    <source>
        <dbReference type="EMBL" id="KPP95722.1"/>
    </source>
</evidence>
<gene>
    <name evidence="3" type="primary">lptC</name>
    <name evidence="2" type="ORF">Ga0058931_1998</name>
    <name evidence="3" type="ORF">HLUCCA05_03380</name>
</gene>
<keyword evidence="5" id="KW-1185">Reference proteome</keyword>
<dbReference type="STRING" id="1666912.Ga0058931_1998"/>
<dbReference type="Proteomes" id="UP000182045">
    <property type="component" value="Unassembled WGS sequence"/>
</dbReference>
<reference evidence="2 5" key="2">
    <citation type="submission" date="2016-01" db="EMBL/GenBank/DDBJ databases">
        <authorList>
            <person name="Varghese N."/>
        </authorList>
    </citation>
    <scope>NUCLEOTIDE SEQUENCE [LARGE SCALE GENOMIC DNA]</scope>
    <source>
        <strain evidence="2 5">HL-91</strain>
    </source>
</reference>
<dbReference type="EMBL" id="FBYC01000004">
    <property type="protein sequence ID" value="CUX81819.1"/>
    <property type="molecule type" value="Genomic_DNA"/>
</dbReference>
<organism evidence="3 4">
    <name type="scientific">Roseibaca calidilacus</name>
    <dbReference type="NCBI Taxonomy" id="1666912"/>
    <lineage>
        <taxon>Bacteria</taxon>
        <taxon>Pseudomonadati</taxon>
        <taxon>Pseudomonadota</taxon>
        <taxon>Alphaproteobacteria</taxon>
        <taxon>Rhodobacterales</taxon>
        <taxon>Paracoccaceae</taxon>
        <taxon>Roseinatronobacter</taxon>
    </lineage>
</organism>
<dbReference type="OrthoDB" id="7871110at2"/>
<proteinExistence type="predicted"/>
<evidence type="ECO:0000313" key="4">
    <source>
        <dbReference type="Proteomes" id="UP000050413"/>
    </source>
</evidence>
<dbReference type="RefSeq" id="WP_072246198.1">
    <property type="nucleotide sequence ID" value="NZ_FBYC01000004.1"/>
</dbReference>
<evidence type="ECO:0000313" key="5">
    <source>
        <dbReference type="Proteomes" id="UP000182045"/>
    </source>
</evidence>
<dbReference type="Proteomes" id="UP000050413">
    <property type="component" value="Unassembled WGS sequence"/>
</dbReference>
<evidence type="ECO:0000313" key="2">
    <source>
        <dbReference type="EMBL" id="CUX81819.1"/>
    </source>
</evidence>
<name>A0A0P7WWS6_9RHOB</name>
<feature type="transmembrane region" description="Helical" evidence="1">
    <location>
        <begin position="12"/>
        <end position="31"/>
    </location>
</feature>
<accession>A0A0P7WWS6</accession>
<dbReference type="AlphaFoldDB" id="A0A0P7WWS6"/>
<keyword evidence="1" id="KW-1133">Transmembrane helix</keyword>
<keyword evidence="1" id="KW-0812">Transmembrane</keyword>
<evidence type="ECO:0000256" key="1">
    <source>
        <dbReference type="SAM" id="Phobius"/>
    </source>
</evidence>
<comment type="caution">
    <text evidence="3">The sequence shown here is derived from an EMBL/GenBank/DDBJ whole genome shotgun (WGS) entry which is preliminary data.</text>
</comment>